<feature type="region of interest" description="Disordered" evidence="1">
    <location>
        <begin position="212"/>
        <end position="237"/>
    </location>
</feature>
<accession>A0AAN8NMY9</accession>
<name>A0AAN8NMY9_POLSC</name>
<proteinExistence type="predicted"/>
<feature type="region of interest" description="Disordered" evidence="1">
    <location>
        <begin position="82"/>
        <end position="102"/>
    </location>
</feature>
<reference evidence="2 3" key="1">
    <citation type="submission" date="2023-10" db="EMBL/GenBank/DDBJ databases">
        <title>Genomes of two closely related lineages of the louse Polyplax serrata with different host specificities.</title>
        <authorList>
            <person name="Martinu J."/>
            <person name="Tarabai H."/>
            <person name="Stefka J."/>
            <person name="Hypsa V."/>
        </authorList>
    </citation>
    <scope>NUCLEOTIDE SEQUENCE [LARGE SCALE GENOMIC DNA]</scope>
    <source>
        <strain evidence="2">HR10_N</strain>
    </source>
</reference>
<gene>
    <name evidence="2" type="ORF">RUM43_008638</name>
</gene>
<sequence>MSESHFLRQNSIGNDEVLGMDMKSSVGSFYYESFAFPGMVPYKRPAADKSGVPVYQPGATYQQLMQLQQPFVPVSCEYTAATVPSPEGKSETEERPGLGPLPDAAARAKEVATQSYAKAKLAAAALNYTGVSLNKQTPPAAPLPRGYPYSFTQPAYQIPYAKPSPPVNPYAFLRPTYSMPPPATPAAAAAVSSPVLVGNPLLVGSMLSHYPPAPSTTMATHETSNTSPQPYKKMKTT</sequence>
<protein>
    <submittedName>
        <fullName evidence="2">Uncharacterized protein</fullName>
    </submittedName>
</protein>
<organism evidence="2 3">
    <name type="scientific">Polyplax serrata</name>
    <name type="common">Common mouse louse</name>
    <dbReference type="NCBI Taxonomy" id="468196"/>
    <lineage>
        <taxon>Eukaryota</taxon>
        <taxon>Metazoa</taxon>
        <taxon>Ecdysozoa</taxon>
        <taxon>Arthropoda</taxon>
        <taxon>Hexapoda</taxon>
        <taxon>Insecta</taxon>
        <taxon>Pterygota</taxon>
        <taxon>Neoptera</taxon>
        <taxon>Paraneoptera</taxon>
        <taxon>Psocodea</taxon>
        <taxon>Troctomorpha</taxon>
        <taxon>Phthiraptera</taxon>
        <taxon>Anoplura</taxon>
        <taxon>Polyplacidae</taxon>
        <taxon>Polyplax</taxon>
    </lineage>
</organism>
<evidence type="ECO:0000313" key="2">
    <source>
        <dbReference type="EMBL" id="KAK6622795.1"/>
    </source>
</evidence>
<feature type="compositionally biased region" description="Polar residues" evidence="1">
    <location>
        <begin position="215"/>
        <end position="229"/>
    </location>
</feature>
<dbReference type="AlphaFoldDB" id="A0AAN8NMY9"/>
<evidence type="ECO:0000313" key="3">
    <source>
        <dbReference type="Proteomes" id="UP001372834"/>
    </source>
</evidence>
<dbReference type="Proteomes" id="UP001372834">
    <property type="component" value="Unassembled WGS sequence"/>
</dbReference>
<comment type="caution">
    <text evidence="2">The sequence shown here is derived from an EMBL/GenBank/DDBJ whole genome shotgun (WGS) entry which is preliminary data.</text>
</comment>
<evidence type="ECO:0000256" key="1">
    <source>
        <dbReference type="SAM" id="MobiDB-lite"/>
    </source>
</evidence>
<dbReference type="EMBL" id="JAWJWE010000038">
    <property type="protein sequence ID" value="KAK6622795.1"/>
    <property type="molecule type" value="Genomic_DNA"/>
</dbReference>